<feature type="region of interest" description="Disordered" evidence="1">
    <location>
        <begin position="8"/>
        <end position="36"/>
    </location>
</feature>
<keyword evidence="4" id="KW-1185">Reference proteome</keyword>
<dbReference type="GeneID" id="25733837"/>
<dbReference type="RefSeq" id="XP_013905366.1">
    <property type="nucleotide sequence ID" value="XM_014049912.1"/>
</dbReference>
<dbReference type="PANTHER" id="PTHR35734:SF1">
    <property type="entry name" value="OS01G0805200 PROTEIN"/>
    <property type="match status" value="1"/>
</dbReference>
<dbReference type="PANTHER" id="PTHR35734">
    <property type="entry name" value="OS01G0805200 PROTEIN"/>
    <property type="match status" value="1"/>
</dbReference>
<proteinExistence type="predicted"/>
<feature type="compositionally biased region" description="Low complexity" evidence="1">
    <location>
        <begin position="25"/>
        <end position="35"/>
    </location>
</feature>
<name>A0A0D2N1E0_9CHLO</name>
<keyword evidence="2" id="KW-0812">Transmembrane</keyword>
<keyword evidence="2" id="KW-1133">Transmembrane helix</keyword>
<dbReference type="KEGG" id="mng:MNEG_1611"/>
<feature type="transmembrane region" description="Helical" evidence="2">
    <location>
        <begin position="53"/>
        <end position="71"/>
    </location>
</feature>
<dbReference type="OrthoDB" id="5023at2759"/>
<feature type="transmembrane region" description="Helical" evidence="2">
    <location>
        <begin position="83"/>
        <end position="103"/>
    </location>
</feature>
<dbReference type="STRING" id="145388.A0A0D2N1E0"/>
<organism evidence="3 4">
    <name type="scientific">Monoraphidium neglectum</name>
    <dbReference type="NCBI Taxonomy" id="145388"/>
    <lineage>
        <taxon>Eukaryota</taxon>
        <taxon>Viridiplantae</taxon>
        <taxon>Chlorophyta</taxon>
        <taxon>core chlorophytes</taxon>
        <taxon>Chlorophyceae</taxon>
        <taxon>CS clade</taxon>
        <taxon>Sphaeropleales</taxon>
        <taxon>Selenastraceae</taxon>
        <taxon>Monoraphidium</taxon>
    </lineage>
</organism>
<gene>
    <name evidence="3" type="ORF">MNEG_1611</name>
</gene>
<dbReference type="Pfam" id="PF11460">
    <property type="entry name" value="DUF3007"/>
    <property type="match status" value="1"/>
</dbReference>
<protein>
    <submittedName>
        <fullName evidence="3">Uncharacterized protein</fullName>
    </submittedName>
</protein>
<dbReference type="EMBL" id="KK100384">
    <property type="protein sequence ID" value="KIZ06347.1"/>
    <property type="molecule type" value="Genomic_DNA"/>
</dbReference>
<keyword evidence="2" id="KW-0472">Membrane</keyword>
<evidence type="ECO:0000313" key="4">
    <source>
        <dbReference type="Proteomes" id="UP000054498"/>
    </source>
</evidence>
<dbReference type="AlphaFoldDB" id="A0A0D2N1E0"/>
<evidence type="ECO:0000313" key="3">
    <source>
        <dbReference type="EMBL" id="KIZ06347.1"/>
    </source>
</evidence>
<dbReference type="InterPro" id="IPR021562">
    <property type="entry name" value="DUF3007"/>
</dbReference>
<evidence type="ECO:0000256" key="1">
    <source>
        <dbReference type="SAM" id="MobiDB-lite"/>
    </source>
</evidence>
<sequence>MHLCVRAAADQQQQGQAPPPPPAAPQQQQQQPQQPGERKVVYNTEFGYSRKDIFLIGGGLIALGYVMYYGLQATGMEAGIAGNWVQAIIFMGICVGYISTYIYRVATKQMTYVKQLEMYEDAVIQKRMEEMTEAEVQQLVSEVEADRAKRAGKQAGTN</sequence>
<reference evidence="3 4" key="1">
    <citation type="journal article" date="2013" name="BMC Genomics">
        <title>Reconstruction of the lipid metabolism for the microalga Monoraphidium neglectum from its genome sequence reveals characteristics suitable for biofuel production.</title>
        <authorList>
            <person name="Bogen C."/>
            <person name="Al-Dilaimi A."/>
            <person name="Albersmeier A."/>
            <person name="Wichmann J."/>
            <person name="Grundmann M."/>
            <person name="Rupp O."/>
            <person name="Lauersen K.J."/>
            <person name="Blifernez-Klassen O."/>
            <person name="Kalinowski J."/>
            <person name="Goesmann A."/>
            <person name="Mussgnug J.H."/>
            <person name="Kruse O."/>
        </authorList>
    </citation>
    <scope>NUCLEOTIDE SEQUENCE [LARGE SCALE GENOMIC DNA]</scope>
    <source>
        <strain evidence="3 4">SAG 48.87</strain>
    </source>
</reference>
<evidence type="ECO:0000256" key="2">
    <source>
        <dbReference type="SAM" id="Phobius"/>
    </source>
</evidence>
<dbReference type="Proteomes" id="UP000054498">
    <property type="component" value="Unassembled WGS sequence"/>
</dbReference>
<accession>A0A0D2N1E0</accession>